<proteinExistence type="predicted"/>
<keyword evidence="2" id="KW-1185">Reference proteome</keyword>
<dbReference type="AlphaFoldDB" id="A0AAE0FZJ7"/>
<gene>
    <name evidence="1" type="ORF">CYMTET_22802</name>
</gene>
<protein>
    <submittedName>
        <fullName evidence="1">Uncharacterized protein</fullName>
    </submittedName>
</protein>
<reference evidence="1 2" key="1">
    <citation type="journal article" date="2015" name="Genome Biol. Evol.">
        <title>Comparative Genomics of a Bacterivorous Green Alga Reveals Evolutionary Causalities and Consequences of Phago-Mixotrophic Mode of Nutrition.</title>
        <authorList>
            <person name="Burns J.A."/>
            <person name="Paasch A."/>
            <person name="Narechania A."/>
            <person name="Kim E."/>
        </authorList>
    </citation>
    <scope>NUCLEOTIDE SEQUENCE [LARGE SCALE GENOMIC DNA]</scope>
    <source>
        <strain evidence="1 2">PLY_AMNH</strain>
    </source>
</reference>
<sequence length="123" mass="13641">GSWLQALDREDVIECSFMHSPEGEMLSSFRRSLRGDVIEGAAQLQGNEESGLSAVQLLTNMLVKGINDEDMADRMATVYCESDEDGDCLYESAVDFHASMSHRNEHLTNDGISPTNRTRRGTL</sequence>
<feature type="non-terminal residue" evidence="1">
    <location>
        <position position="1"/>
    </location>
</feature>
<accession>A0AAE0FZJ7</accession>
<dbReference type="EMBL" id="LGRX02011636">
    <property type="protein sequence ID" value="KAK3268708.1"/>
    <property type="molecule type" value="Genomic_DNA"/>
</dbReference>
<organism evidence="1 2">
    <name type="scientific">Cymbomonas tetramitiformis</name>
    <dbReference type="NCBI Taxonomy" id="36881"/>
    <lineage>
        <taxon>Eukaryota</taxon>
        <taxon>Viridiplantae</taxon>
        <taxon>Chlorophyta</taxon>
        <taxon>Pyramimonadophyceae</taxon>
        <taxon>Pyramimonadales</taxon>
        <taxon>Pyramimonadaceae</taxon>
        <taxon>Cymbomonas</taxon>
    </lineage>
</organism>
<comment type="caution">
    <text evidence="1">The sequence shown here is derived from an EMBL/GenBank/DDBJ whole genome shotgun (WGS) entry which is preliminary data.</text>
</comment>
<name>A0AAE0FZJ7_9CHLO</name>
<evidence type="ECO:0000313" key="1">
    <source>
        <dbReference type="EMBL" id="KAK3268708.1"/>
    </source>
</evidence>
<evidence type="ECO:0000313" key="2">
    <source>
        <dbReference type="Proteomes" id="UP001190700"/>
    </source>
</evidence>
<dbReference type="Proteomes" id="UP001190700">
    <property type="component" value="Unassembled WGS sequence"/>
</dbReference>